<dbReference type="EMBL" id="KV428314">
    <property type="protein sequence ID" value="KZT32603.1"/>
    <property type="molecule type" value="Genomic_DNA"/>
</dbReference>
<gene>
    <name evidence="1" type="ORF">SISSUDRAFT_527318</name>
</gene>
<dbReference type="AlphaFoldDB" id="A0A165XVS6"/>
<name>A0A165XVS6_9AGAM</name>
<evidence type="ECO:0000313" key="1">
    <source>
        <dbReference type="EMBL" id="KZT32603.1"/>
    </source>
</evidence>
<sequence length="110" mass="12812">MLLYRKCENPRNCGLQREKKLRLKQGGYEKSNQKVIDSSCPRKAYREYRRASMRICRSHGLGRSRTARNLLRSGRDLEFSTPVVMPDIPKLVWLSRQPLRQAVEGTASDF</sequence>
<accession>A0A165XVS6</accession>
<evidence type="ECO:0000313" key="2">
    <source>
        <dbReference type="Proteomes" id="UP000076798"/>
    </source>
</evidence>
<reference evidence="1 2" key="1">
    <citation type="journal article" date="2016" name="Mol. Biol. Evol.">
        <title>Comparative Genomics of Early-Diverging Mushroom-Forming Fungi Provides Insights into the Origins of Lignocellulose Decay Capabilities.</title>
        <authorList>
            <person name="Nagy L.G."/>
            <person name="Riley R."/>
            <person name="Tritt A."/>
            <person name="Adam C."/>
            <person name="Daum C."/>
            <person name="Floudas D."/>
            <person name="Sun H."/>
            <person name="Yadav J.S."/>
            <person name="Pangilinan J."/>
            <person name="Larsson K.H."/>
            <person name="Matsuura K."/>
            <person name="Barry K."/>
            <person name="Labutti K."/>
            <person name="Kuo R."/>
            <person name="Ohm R.A."/>
            <person name="Bhattacharya S.S."/>
            <person name="Shirouzu T."/>
            <person name="Yoshinaga Y."/>
            <person name="Martin F.M."/>
            <person name="Grigoriev I.V."/>
            <person name="Hibbett D.S."/>
        </authorList>
    </citation>
    <scope>NUCLEOTIDE SEQUENCE [LARGE SCALE GENOMIC DNA]</scope>
    <source>
        <strain evidence="1 2">HHB10207 ss-3</strain>
    </source>
</reference>
<proteinExistence type="predicted"/>
<dbReference type="Proteomes" id="UP000076798">
    <property type="component" value="Unassembled WGS sequence"/>
</dbReference>
<keyword evidence="2" id="KW-1185">Reference proteome</keyword>
<protein>
    <submittedName>
        <fullName evidence="1">Uncharacterized protein</fullName>
    </submittedName>
</protein>
<organism evidence="1 2">
    <name type="scientific">Sistotremastrum suecicum HHB10207 ss-3</name>
    <dbReference type="NCBI Taxonomy" id="1314776"/>
    <lineage>
        <taxon>Eukaryota</taxon>
        <taxon>Fungi</taxon>
        <taxon>Dikarya</taxon>
        <taxon>Basidiomycota</taxon>
        <taxon>Agaricomycotina</taxon>
        <taxon>Agaricomycetes</taxon>
        <taxon>Sistotremastrales</taxon>
        <taxon>Sistotremastraceae</taxon>
        <taxon>Sistotremastrum</taxon>
    </lineage>
</organism>